<reference evidence="2" key="1">
    <citation type="submission" date="2019-08" db="EMBL/GenBank/DDBJ databases">
        <title>The genome of the North American firefly Photinus pyralis.</title>
        <authorList>
            <consortium name="Photinus pyralis genome working group"/>
            <person name="Fallon T.R."/>
            <person name="Sander Lower S.E."/>
            <person name="Weng J.-K."/>
        </authorList>
    </citation>
    <scope>NUCLEOTIDE SEQUENCE</scope>
    <source>
        <strain evidence="2">TRF0915ILg1</strain>
        <tissue evidence="2">Whole body</tissue>
    </source>
</reference>
<comment type="caution">
    <text evidence="2">The sequence shown here is derived from an EMBL/GenBank/DDBJ whole genome shotgun (WGS) entry which is preliminary data.</text>
</comment>
<proteinExistence type="predicted"/>
<evidence type="ECO:0000256" key="1">
    <source>
        <dbReference type="SAM" id="MobiDB-lite"/>
    </source>
</evidence>
<gene>
    <name evidence="2" type="ORF">ILUMI_16203</name>
</gene>
<accession>A0A8K0CMA3</accession>
<dbReference type="Proteomes" id="UP000801492">
    <property type="component" value="Unassembled WGS sequence"/>
</dbReference>
<keyword evidence="3" id="KW-1185">Reference proteome</keyword>
<dbReference type="AlphaFoldDB" id="A0A8K0CMA3"/>
<organism evidence="2 3">
    <name type="scientific">Ignelater luminosus</name>
    <name type="common">Cucubano</name>
    <name type="synonym">Pyrophorus luminosus</name>
    <dbReference type="NCBI Taxonomy" id="2038154"/>
    <lineage>
        <taxon>Eukaryota</taxon>
        <taxon>Metazoa</taxon>
        <taxon>Ecdysozoa</taxon>
        <taxon>Arthropoda</taxon>
        <taxon>Hexapoda</taxon>
        <taxon>Insecta</taxon>
        <taxon>Pterygota</taxon>
        <taxon>Neoptera</taxon>
        <taxon>Endopterygota</taxon>
        <taxon>Coleoptera</taxon>
        <taxon>Polyphaga</taxon>
        <taxon>Elateriformia</taxon>
        <taxon>Elateroidea</taxon>
        <taxon>Elateridae</taxon>
        <taxon>Agrypninae</taxon>
        <taxon>Pyrophorini</taxon>
        <taxon>Ignelater</taxon>
    </lineage>
</organism>
<sequence length="81" mass="9392">MPTEYKRQNSNRGNYTQENLRLTIEAVKSVGKRKRRSSPNSDEEEDIEVQYEEESDIPSVIDETECTGCRESYNSTRKGND</sequence>
<feature type="region of interest" description="Disordered" evidence="1">
    <location>
        <begin position="29"/>
        <end position="56"/>
    </location>
</feature>
<protein>
    <submittedName>
        <fullName evidence="2">Uncharacterized protein</fullName>
    </submittedName>
</protein>
<evidence type="ECO:0000313" key="3">
    <source>
        <dbReference type="Proteomes" id="UP000801492"/>
    </source>
</evidence>
<name>A0A8K0CMA3_IGNLU</name>
<feature type="compositionally biased region" description="Acidic residues" evidence="1">
    <location>
        <begin position="41"/>
        <end position="56"/>
    </location>
</feature>
<dbReference type="EMBL" id="VTPC01060038">
    <property type="protein sequence ID" value="KAF2889970.1"/>
    <property type="molecule type" value="Genomic_DNA"/>
</dbReference>
<evidence type="ECO:0000313" key="2">
    <source>
        <dbReference type="EMBL" id="KAF2889970.1"/>
    </source>
</evidence>